<keyword evidence="1" id="KW-0812">Transmembrane</keyword>
<dbReference type="RefSeq" id="WP_199403894.1">
    <property type="nucleotide sequence ID" value="NZ_JAOZFC020000001.1"/>
</dbReference>
<evidence type="ECO:0000313" key="2">
    <source>
        <dbReference type="EMBL" id="MDF9299477.1"/>
    </source>
</evidence>
<comment type="caution">
    <text evidence="2">The sequence shown here is derived from an EMBL/GenBank/DDBJ whole genome shotgun (WGS) entry which is preliminary data.</text>
</comment>
<feature type="transmembrane region" description="Helical" evidence="1">
    <location>
        <begin position="7"/>
        <end position="24"/>
    </location>
</feature>
<accession>A0ABT6D719</accession>
<protein>
    <submittedName>
        <fullName evidence="2">Uncharacterized protein</fullName>
    </submittedName>
</protein>
<keyword evidence="3" id="KW-1185">Reference proteome</keyword>
<gene>
    <name evidence="2" type="ORF">OIT47_004130</name>
</gene>
<keyword evidence="1" id="KW-0472">Membrane</keyword>
<dbReference type="Proteomes" id="UP001146336">
    <property type="component" value="Unassembled WGS sequence"/>
</dbReference>
<dbReference type="EMBL" id="JAOZFC020000001">
    <property type="protein sequence ID" value="MDF9299477.1"/>
    <property type="molecule type" value="Genomic_DNA"/>
</dbReference>
<organism evidence="2 3">
    <name type="scientific">Weissella fermenti</name>
    <dbReference type="NCBI Taxonomy" id="2987699"/>
    <lineage>
        <taxon>Bacteria</taxon>
        <taxon>Bacillati</taxon>
        <taxon>Bacillota</taxon>
        <taxon>Bacilli</taxon>
        <taxon>Lactobacillales</taxon>
        <taxon>Lactobacillaceae</taxon>
        <taxon>Weissella</taxon>
    </lineage>
</organism>
<proteinExistence type="predicted"/>
<reference evidence="2" key="1">
    <citation type="submission" date="2023-03" db="EMBL/GenBank/DDBJ databases">
        <title>Comparative genomics of Weissella fermenti BK2, and weissella type species.</title>
        <authorList>
            <person name="Lee J.K."/>
            <person name="Baek J.H."/>
            <person name="Kim J.M."/>
            <person name="Choi D.G."/>
            <person name="Jeon C.O."/>
        </authorList>
    </citation>
    <scope>NUCLEOTIDE SEQUENCE</scope>
    <source>
        <strain evidence="2">BK2</strain>
    </source>
</reference>
<evidence type="ECO:0000313" key="3">
    <source>
        <dbReference type="Proteomes" id="UP001146336"/>
    </source>
</evidence>
<evidence type="ECO:0000256" key="1">
    <source>
        <dbReference type="SAM" id="Phobius"/>
    </source>
</evidence>
<name>A0ABT6D719_9LACO</name>
<sequence length="50" mass="5906">MGKKQTAYVAVAYVVIDFIINYYFHGFSPWVYPISQLPWVYIGYKLVLKD</sequence>
<keyword evidence="1" id="KW-1133">Transmembrane helix</keyword>